<dbReference type="RefSeq" id="WP_319806126.1">
    <property type="nucleotide sequence ID" value="NZ_CP107052.1"/>
</dbReference>
<feature type="domain" description="Autotransporter" evidence="3">
    <location>
        <begin position="1196"/>
        <end position="1476"/>
    </location>
</feature>
<evidence type="ECO:0000256" key="2">
    <source>
        <dbReference type="SAM" id="MobiDB-lite"/>
    </source>
</evidence>
<reference evidence="4" key="1">
    <citation type="submission" date="2022-10" db="EMBL/GenBank/DDBJ databases">
        <title>Candidatus Kirkpatrella diaphorinas gen. nov., sp. nov., an uncultured endosymbiont identified in a population of Diaphorina citri from Hawaii.</title>
        <authorList>
            <person name="Henry E.M."/>
            <person name="Carlson C.R."/>
            <person name="Kuo Y.-W."/>
        </authorList>
    </citation>
    <scope>NUCLEOTIDE SEQUENCE</scope>
    <source>
        <strain evidence="4">CADCRV1</strain>
    </source>
</reference>
<dbReference type="InterPro" id="IPR011050">
    <property type="entry name" value="Pectin_lyase_fold/virulence"/>
</dbReference>
<accession>A0ABY6GHL6</accession>
<sequence length="1476" mass="148364">MNVDGGTLVFVANESSSQAKVTINEGGTLQLGRGGTTGWIDNVSVNNGTLAFNRSDNNSYANNISGTGAVTQQGTGITTLTANNSYTGATTISNGTLALSGAGAVAASSGVHNNGTFDVSGSSSSTPSIQSLDGNGSTTLGQNTLTITNANTSFGNDYAGVMSGTGGLTISGGTQGLSGQNTYTGSTNVNSGAGLNLSGAIAGALTNAGTTDVNGGTVNGATTNTGTLTGENASFQAVSNNGGSANLSNSQAGAITNAQNATFTARGGTIASASNDGTMTLSDGQSVTGNVTNNGTLTLDSAAIGGSLAAESGQFTVTANNASANSLSGDSDATLDGILTLNNAQDTYAGVMSGTGGLTIAGGAETLTGNSTYSGQTTIGNGASLTLGTGGTSGMFGSDSNVVDNGTLTVNRSNNVTMNGVISGAGVFNQTGTGTTILNGNNSYTGTTTVSNGGLQVNGDQSAATGDTIVQSGATLSGRGTIGGNVSIADNATIAPGVSQADAATLNINGNLDLNYNAIQNWDLGQANVVGGQYNDLVTVKGDLVFSGTLNVKGTNAADDNTPISVSNGLGRGIYRIYTYNGALSGANGSSTPNARLGTVDTAPDTQLLLQTSIDHEINLVVIDSVLPFWDGGSTVSPGGGGLPGDGTVNGGDGTWTNDNANWTDATGSIDNIWTSGTFAIFAAQADTVTVRNTTANGTISNVTAEGMQFANRDGGIYRLTGDDIYAASGTMIMRVGDGTQEGSSITANLDTVINDSLVNGGTSLEKIDAGTLIISQDQTYRGNTIINGGTLQLGNGGTTGRLTASPAIVDNGNLTINFSNDNVISQPISGQGSVTHAGTGVTTLGDSNRYEGGTSVANGTLKGTASSFGSGGINIGGNGSLVIDQVSNAAMSNSFSGSGAMSKIGSGNVTLNSDSPGFNGQVDVLAGGLGVDGNMSNARFNAQNGGTIFGTGSVGPTSIGDGGTLAPAGPGAVGKISINGELAMSAGSTFSATGTGQEVGSSVNVNGSNRNILASSFANVNGNVSLSGGIAALNVASGSVLRVNQVYRLIEATGNISGQFDQLSTNLGSQYIFLDPRLFYTNNLVGVALDRNNTSFTILSRTRNEFASGAALDRLPSGNPLSLAVAGLGINDARSALNAASGEIHASAVTALIEDAFMLRETVTERLSSADCDGPYASGSIQTATLSEKAPSNRCHQDRLVLWHQAYGSLGRNFGDGNAATMNHTSAGFLMGADVPVFSTARIGALIGYSNDSFHVSSGRDSSGHSNNVTIGAYGGNHWGRINLRLGANYTWNMMSMNRTVNFNGYNGAKLNADYLSGTAQGFGEIGYRMRGRKIAFEPFAGLSYVSVQSGSFQEKGSIEALEGRSFTKGVTFSTFGLRSSASYQVGRTVLMPRLMVGYRHSFGSLSPTAPMRYVASNDAAMRIAGTPLASDVAVIDAGFNLRVSDQIDVGLSYLGQYGVKAIDSGLKGSLRLTF</sequence>
<dbReference type="InterPro" id="IPR012332">
    <property type="entry name" value="Autotransporter_pectin_lyase_C"/>
</dbReference>
<dbReference type="InterPro" id="IPR006315">
    <property type="entry name" value="OM_autotransptr_brl_dom"/>
</dbReference>
<dbReference type="Gene3D" id="2.40.128.130">
    <property type="entry name" value="Autotransporter beta-domain"/>
    <property type="match status" value="1"/>
</dbReference>
<dbReference type="Gene3D" id="2.160.20.20">
    <property type="match status" value="3"/>
</dbReference>
<feature type="region of interest" description="Disordered" evidence="2">
    <location>
        <begin position="118"/>
        <end position="137"/>
    </location>
</feature>
<keyword evidence="5" id="KW-1185">Reference proteome</keyword>
<dbReference type="NCBIfam" id="TIGR02601">
    <property type="entry name" value="autotrns_rpt"/>
    <property type="match status" value="3"/>
</dbReference>
<dbReference type="NCBIfam" id="TIGR01414">
    <property type="entry name" value="autotrans_barl"/>
    <property type="match status" value="1"/>
</dbReference>
<feature type="compositionally biased region" description="Low complexity" evidence="2">
    <location>
        <begin position="120"/>
        <end position="131"/>
    </location>
</feature>
<dbReference type="EMBL" id="CP107052">
    <property type="protein sequence ID" value="UYH50541.1"/>
    <property type="molecule type" value="Genomic_DNA"/>
</dbReference>
<evidence type="ECO:0000313" key="5">
    <source>
        <dbReference type="Proteomes" id="UP001163831"/>
    </source>
</evidence>
<dbReference type="PROSITE" id="PS51208">
    <property type="entry name" value="AUTOTRANSPORTER"/>
    <property type="match status" value="1"/>
</dbReference>
<dbReference type="Pfam" id="PF03797">
    <property type="entry name" value="Autotransporter"/>
    <property type="match status" value="1"/>
</dbReference>
<evidence type="ECO:0000256" key="1">
    <source>
        <dbReference type="ARBA" id="ARBA00022729"/>
    </source>
</evidence>
<proteinExistence type="predicted"/>
<organism evidence="4 5">
    <name type="scientific">Candidatus Kirkpatrickella diaphorinae</name>
    <dbReference type="NCBI Taxonomy" id="2984322"/>
    <lineage>
        <taxon>Bacteria</taxon>
        <taxon>Pseudomonadati</taxon>
        <taxon>Pseudomonadota</taxon>
        <taxon>Alphaproteobacteria</taxon>
        <taxon>Acetobacterales</taxon>
        <taxon>Acetobacteraceae</taxon>
        <taxon>Candidatus Kirkpatrickella</taxon>
    </lineage>
</organism>
<dbReference type="InterPro" id="IPR036709">
    <property type="entry name" value="Autotransporte_beta_dom_sf"/>
</dbReference>
<gene>
    <name evidence="4" type="ORF">N5W20_05285</name>
</gene>
<dbReference type="Pfam" id="PF12951">
    <property type="entry name" value="PATR"/>
    <property type="match status" value="5"/>
</dbReference>
<dbReference type="SMART" id="SM00869">
    <property type="entry name" value="Autotransporter"/>
    <property type="match status" value="1"/>
</dbReference>
<dbReference type="SUPFAM" id="SSF51126">
    <property type="entry name" value="Pectin lyase-like"/>
    <property type="match status" value="2"/>
</dbReference>
<evidence type="ECO:0000313" key="4">
    <source>
        <dbReference type="EMBL" id="UYH50541.1"/>
    </source>
</evidence>
<dbReference type="InterPro" id="IPR013425">
    <property type="entry name" value="Autotrns_rpt"/>
</dbReference>
<protein>
    <submittedName>
        <fullName evidence="4">Autotransporter domain-containing protein</fullName>
    </submittedName>
</protein>
<dbReference type="Proteomes" id="UP001163831">
    <property type="component" value="Chromosome"/>
</dbReference>
<dbReference type="InterPro" id="IPR005546">
    <property type="entry name" value="Autotransporte_beta"/>
</dbReference>
<dbReference type="SUPFAM" id="SSF103515">
    <property type="entry name" value="Autotransporter"/>
    <property type="match status" value="1"/>
</dbReference>
<name>A0ABY6GHL6_9PROT</name>
<keyword evidence="1" id="KW-0732">Signal</keyword>
<evidence type="ECO:0000259" key="3">
    <source>
        <dbReference type="PROSITE" id="PS51208"/>
    </source>
</evidence>